<evidence type="ECO:0000256" key="1">
    <source>
        <dbReference type="ARBA" id="ARBA00004442"/>
    </source>
</evidence>
<accession>A0A7K1U7L9</accession>
<comment type="similarity">
    <text evidence="2">Belongs to the SusD family.</text>
</comment>
<protein>
    <submittedName>
        <fullName evidence="8">RagB/SusD family nutrient uptake outer membrane protein</fullName>
    </submittedName>
</protein>
<evidence type="ECO:0000256" key="4">
    <source>
        <dbReference type="ARBA" id="ARBA00023136"/>
    </source>
</evidence>
<evidence type="ECO:0000313" key="9">
    <source>
        <dbReference type="Proteomes" id="UP000461730"/>
    </source>
</evidence>
<reference evidence="8 9" key="1">
    <citation type="submission" date="2019-12" db="EMBL/GenBank/DDBJ databases">
        <title>Chitinophaga sp. strain ysch24 (GDMCC 1.1355), whole genome shotgun sequence.</title>
        <authorList>
            <person name="Zhang X."/>
        </authorList>
    </citation>
    <scope>NUCLEOTIDE SEQUENCE [LARGE SCALE GENOMIC DNA]</scope>
    <source>
        <strain evidence="9">ysch24</strain>
    </source>
</reference>
<keyword evidence="5" id="KW-0998">Cell outer membrane</keyword>
<comment type="caution">
    <text evidence="8">The sequence shown here is derived from an EMBL/GenBank/DDBJ whole genome shotgun (WGS) entry which is preliminary data.</text>
</comment>
<feature type="domain" description="SusD-like N-terminal" evidence="7">
    <location>
        <begin position="106"/>
        <end position="241"/>
    </location>
</feature>
<dbReference type="Pfam" id="PF07980">
    <property type="entry name" value="SusD_RagB"/>
    <property type="match status" value="1"/>
</dbReference>
<dbReference type="AlphaFoldDB" id="A0A7K1U7L9"/>
<keyword evidence="3" id="KW-0732">Signal</keyword>
<evidence type="ECO:0000259" key="6">
    <source>
        <dbReference type="Pfam" id="PF07980"/>
    </source>
</evidence>
<sequence>MKKLLIYLLPVCLLAGSCKKFLEETSPDEIRPSSTDDLYALMISDAYPYSSSMEDFSDMLTDDIKSYGMPRLTNGELNTAYSSYYENGKGIFSFDPLELEGSQGTAASSLNAWKNCYNKIKGCNIIIDYVDKVSGTDVAKNALRGQALLLRGFYYFKLLQLYCAPYNGTGIDPGTTLGVPLILSMQVSDEHVGRSTLKQTFDQVEKDLMEAVTLLEANYTAPNAFRVGHIAAYTLLSRFYLYRGLDADMDKVIDYADRVITERPQLTLLKNFISATNTITIAGIYEQARSSEVIWQYSTNSKNMTVFFPFPTSYSGLHAPYAVSDELRNMYEIGPDNNRRGDLRYAYYFYKYTKDGVEYPSRGAKAGLSPTPGEKGIRTAEVYINAAEALSRRFKSQGNDADRLKSLQYLNTLRESRYDTRNTAYVQVDIQQADSLINFSLAERRRELSLEETFRWADIKRLGLSVTHTFIDADGNSTVYTLPANSLLYALPIPVTAIERNNNLVPNPR</sequence>
<feature type="domain" description="RagB/SusD" evidence="6">
    <location>
        <begin position="327"/>
        <end position="508"/>
    </location>
</feature>
<evidence type="ECO:0000256" key="3">
    <source>
        <dbReference type="ARBA" id="ARBA00022729"/>
    </source>
</evidence>
<dbReference type="PROSITE" id="PS51257">
    <property type="entry name" value="PROKAR_LIPOPROTEIN"/>
    <property type="match status" value="1"/>
</dbReference>
<evidence type="ECO:0000256" key="2">
    <source>
        <dbReference type="ARBA" id="ARBA00006275"/>
    </source>
</evidence>
<dbReference type="InterPro" id="IPR033985">
    <property type="entry name" value="SusD-like_N"/>
</dbReference>
<dbReference type="InterPro" id="IPR012944">
    <property type="entry name" value="SusD_RagB_dom"/>
</dbReference>
<dbReference type="SUPFAM" id="SSF48452">
    <property type="entry name" value="TPR-like"/>
    <property type="match status" value="1"/>
</dbReference>
<dbReference type="Proteomes" id="UP000461730">
    <property type="component" value="Unassembled WGS sequence"/>
</dbReference>
<gene>
    <name evidence="8" type="ORF">GO493_18890</name>
</gene>
<evidence type="ECO:0000313" key="8">
    <source>
        <dbReference type="EMBL" id="MVT10347.1"/>
    </source>
</evidence>
<dbReference type="RefSeq" id="WP_157307791.1">
    <property type="nucleotide sequence ID" value="NZ_WRXN01000008.1"/>
</dbReference>
<organism evidence="8 9">
    <name type="scientific">Chitinophaga tropicalis</name>
    <dbReference type="NCBI Taxonomy" id="2683588"/>
    <lineage>
        <taxon>Bacteria</taxon>
        <taxon>Pseudomonadati</taxon>
        <taxon>Bacteroidota</taxon>
        <taxon>Chitinophagia</taxon>
        <taxon>Chitinophagales</taxon>
        <taxon>Chitinophagaceae</taxon>
        <taxon>Chitinophaga</taxon>
    </lineage>
</organism>
<dbReference type="Pfam" id="PF14322">
    <property type="entry name" value="SusD-like_3"/>
    <property type="match status" value="1"/>
</dbReference>
<evidence type="ECO:0000259" key="7">
    <source>
        <dbReference type="Pfam" id="PF14322"/>
    </source>
</evidence>
<dbReference type="InterPro" id="IPR011990">
    <property type="entry name" value="TPR-like_helical_dom_sf"/>
</dbReference>
<dbReference type="EMBL" id="WRXN01000008">
    <property type="protein sequence ID" value="MVT10347.1"/>
    <property type="molecule type" value="Genomic_DNA"/>
</dbReference>
<keyword evidence="9" id="KW-1185">Reference proteome</keyword>
<dbReference type="GO" id="GO:0009279">
    <property type="term" value="C:cell outer membrane"/>
    <property type="evidence" value="ECO:0007669"/>
    <property type="project" value="UniProtKB-SubCell"/>
</dbReference>
<dbReference type="Gene3D" id="1.25.40.390">
    <property type="match status" value="1"/>
</dbReference>
<name>A0A7K1U7L9_9BACT</name>
<proteinExistence type="inferred from homology"/>
<keyword evidence="4" id="KW-0472">Membrane</keyword>
<comment type="subcellular location">
    <subcellularLocation>
        <location evidence="1">Cell outer membrane</location>
    </subcellularLocation>
</comment>
<evidence type="ECO:0000256" key="5">
    <source>
        <dbReference type="ARBA" id="ARBA00023237"/>
    </source>
</evidence>